<dbReference type="OrthoDB" id="47801at2759"/>
<accession>A0A6A6CXS5</accession>
<dbReference type="SMART" id="SM00212">
    <property type="entry name" value="UBCc"/>
    <property type="match status" value="1"/>
</dbReference>
<feature type="non-terminal residue" evidence="4">
    <location>
        <position position="152"/>
    </location>
</feature>
<dbReference type="PANTHER" id="PTHR46116">
    <property type="entry name" value="(E3-INDEPENDENT) E2 UBIQUITIN-CONJUGATING ENZYME"/>
    <property type="match status" value="1"/>
</dbReference>
<dbReference type="InterPro" id="IPR016135">
    <property type="entry name" value="UBQ-conjugating_enzyme/RWD"/>
</dbReference>
<evidence type="ECO:0000313" key="4">
    <source>
        <dbReference type="EMBL" id="KAF2172017.1"/>
    </source>
</evidence>
<reference evidence="4" key="1">
    <citation type="journal article" date="2020" name="Stud. Mycol.">
        <title>101 Dothideomycetes genomes: a test case for predicting lifestyles and emergence of pathogens.</title>
        <authorList>
            <person name="Haridas S."/>
            <person name="Albert R."/>
            <person name="Binder M."/>
            <person name="Bloem J."/>
            <person name="Labutti K."/>
            <person name="Salamov A."/>
            <person name="Andreopoulos B."/>
            <person name="Baker S."/>
            <person name="Barry K."/>
            <person name="Bills G."/>
            <person name="Bluhm B."/>
            <person name="Cannon C."/>
            <person name="Castanera R."/>
            <person name="Culley D."/>
            <person name="Daum C."/>
            <person name="Ezra D."/>
            <person name="Gonzalez J."/>
            <person name="Henrissat B."/>
            <person name="Kuo A."/>
            <person name="Liang C."/>
            <person name="Lipzen A."/>
            <person name="Lutzoni F."/>
            <person name="Magnuson J."/>
            <person name="Mondo S."/>
            <person name="Nolan M."/>
            <person name="Ohm R."/>
            <person name="Pangilinan J."/>
            <person name="Park H.-J."/>
            <person name="Ramirez L."/>
            <person name="Alfaro M."/>
            <person name="Sun H."/>
            <person name="Tritt A."/>
            <person name="Yoshinaga Y."/>
            <person name="Zwiers L.-H."/>
            <person name="Turgeon B."/>
            <person name="Goodwin S."/>
            <person name="Spatafora J."/>
            <person name="Crous P."/>
            <person name="Grigoriev I."/>
        </authorList>
    </citation>
    <scope>NUCLEOTIDE SEQUENCE</scope>
    <source>
        <strain evidence="4">ATCC 36951</strain>
    </source>
</reference>
<dbReference type="AlphaFoldDB" id="A0A6A6CXS5"/>
<evidence type="ECO:0000313" key="5">
    <source>
        <dbReference type="Proteomes" id="UP000799537"/>
    </source>
</evidence>
<keyword evidence="2" id="KW-0833">Ubl conjugation pathway</keyword>
<feature type="domain" description="UBC core" evidence="3">
    <location>
        <begin position="1"/>
        <end position="152"/>
    </location>
</feature>
<dbReference type="PROSITE" id="PS50127">
    <property type="entry name" value="UBC_2"/>
    <property type="match status" value="1"/>
</dbReference>
<protein>
    <recommendedName>
        <fullName evidence="3">UBC core domain-containing protein</fullName>
    </recommendedName>
</protein>
<dbReference type="GO" id="GO:0016740">
    <property type="term" value="F:transferase activity"/>
    <property type="evidence" value="ECO:0007669"/>
    <property type="project" value="UniProtKB-KW"/>
</dbReference>
<dbReference type="InterPro" id="IPR000608">
    <property type="entry name" value="UBC"/>
</dbReference>
<dbReference type="SUPFAM" id="SSF54495">
    <property type="entry name" value="UBC-like"/>
    <property type="match status" value="1"/>
</dbReference>
<evidence type="ECO:0000256" key="1">
    <source>
        <dbReference type="ARBA" id="ARBA00022679"/>
    </source>
</evidence>
<dbReference type="EMBL" id="ML993582">
    <property type="protein sequence ID" value="KAF2172017.1"/>
    <property type="molecule type" value="Genomic_DNA"/>
</dbReference>
<evidence type="ECO:0000256" key="2">
    <source>
        <dbReference type="ARBA" id="ARBA00022786"/>
    </source>
</evidence>
<dbReference type="Pfam" id="PF00179">
    <property type="entry name" value="UQ_con"/>
    <property type="match status" value="1"/>
</dbReference>
<keyword evidence="5" id="KW-1185">Reference proteome</keyword>
<proteinExistence type="predicted"/>
<keyword evidence="1" id="KW-0808">Transferase</keyword>
<evidence type="ECO:0000259" key="3">
    <source>
        <dbReference type="PROSITE" id="PS50127"/>
    </source>
</evidence>
<dbReference type="PANTHER" id="PTHR46116:SF39">
    <property type="entry name" value="BACULOVIRAL IAP REPEAT-CONTAINING PROTEIN 6"/>
    <property type="match status" value="1"/>
</dbReference>
<organism evidence="4 5">
    <name type="scientific">Zasmidium cellare ATCC 36951</name>
    <dbReference type="NCBI Taxonomy" id="1080233"/>
    <lineage>
        <taxon>Eukaryota</taxon>
        <taxon>Fungi</taxon>
        <taxon>Dikarya</taxon>
        <taxon>Ascomycota</taxon>
        <taxon>Pezizomycotina</taxon>
        <taxon>Dothideomycetes</taxon>
        <taxon>Dothideomycetidae</taxon>
        <taxon>Mycosphaerellales</taxon>
        <taxon>Mycosphaerellaceae</taxon>
        <taxon>Zasmidium</taxon>
    </lineage>
</organism>
<dbReference type="Proteomes" id="UP000799537">
    <property type="component" value="Unassembled WGS sequence"/>
</dbReference>
<dbReference type="Gene3D" id="3.10.110.10">
    <property type="entry name" value="Ubiquitin Conjugating Enzyme"/>
    <property type="match status" value="1"/>
</dbReference>
<dbReference type="GeneID" id="54563704"/>
<name>A0A6A6CXS5_ZASCE</name>
<gene>
    <name evidence="4" type="ORF">M409DRAFT_35717</name>
</gene>
<sequence length="152" mass="16850">MKRIVSELSTLRASLPDGIFIRYAESRPDCMKILMTGPQDTPYADGLFEFDLLCPGDYPKSPPKMQLKTTGQGTTRFNPNLYADGKVCLSLLGTWTGPGWNAQGSTILQVLVSIQSMILNGEPYTNEPGWANQYGSEASKQYNRQTHPQTVE</sequence>
<dbReference type="RefSeq" id="XP_033672906.1">
    <property type="nucleotide sequence ID" value="XM_033810432.1"/>
</dbReference>